<dbReference type="Proteomes" id="UP000466332">
    <property type="component" value="Unassembled WGS sequence"/>
</dbReference>
<dbReference type="Pfam" id="PF11745">
    <property type="entry name" value="DUF3304"/>
    <property type="match status" value="1"/>
</dbReference>
<proteinExistence type="predicted"/>
<feature type="chain" id="PRO_5045066741" evidence="1">
    <location>
        <begin position="30"/>
        <end position="253"/>
    </location>
</feature>
<dbReference type="InterPro" id="IPR021733">
    <property type="entry name" value="DUF3304"/>
</dbReference>
<feature type="signal peptide" evidence="1">
    <location>
        <begin position="1"/>
        <end position="29"/>
    </location>
</feature>
<organism evidence="2 3">
    <name type="scientific">Duganella margarita</name>
    <dbReference type="NCBI Taxonomy" id="2692170"/>
    <lineage>
        <taxon>Bacteria</taxon>
        <taxon>Pseudomonadati</taxon>
        <taxon>Pseudomonadota</taxon>
        <taxon>Betaproteobacteria</taxon>
        <taxon>Burkholderiales</taxon>
        <taxon>Oxalobacteraceae</taxon>
        <taxon>Telluria group</taxon>
        <taxon>Duganella</taxon>
    </lineage>
</organism>
<dbReference type="RefSeq" id="WP_161044058.1">
    <property type="nucleotide sequence ID" value="NZ_WWCS01000003.1"/>
</dbReference>
<dbReference type="PROSITE" id="PS51257">
    <property type="entry name" value="PROKAR_LIPOPROTEIN"/>
    <property type="match status" value="1"/>
</dbReference>
<gene>
    <name evidence="2" type="ORF">GTP55_06155</name>
</gene>
<comment type="caution">
    <text evidence="2">The sequence shown here is derived from an EMBL/GenBank/DDBJ whole genome shotgun (WGS) entry which is preliminary data.</text>
</comment>
<accession>A0ABW9WD88</accession>
<name>A0ABW9WD88_9BURK</name>
<sequence>MKFGRYGARSTARLMTVMLIVLPMLTACAKPAVPVSVHGVNYAGDEFSYVIEDPLNNKNTAGGETVGSFAAGGTMCCYELPRKWQSGLQIRIKATHWLKAKPDGSLPEVAETKVVEVPPYQNGKVGELWVVRAADGQLTVVSSDFQPDHPNWPGKVKGWPVPSLAYQRERSNLYIQQEQEAIAVADSALLKLRTEPRAFTEEAWSLAKKYDAPSLEGFTGPNDEKFSAHLRQDFETMKTNATKKIEKLKEQRP</sequence>
<keyword evidence="3" id="KW-1185">Reference proteome</keyword>
<reference evidence="2 3" key="1">
    <citation type="submission" date="2019-12" db="EMBL/GenBank/DDBJ databases">
        <title>Novel species isolated from a subtropical stream in China.</title>
        <authorList>
            <person name="Lu H."/>
        </authorList>
    </citation>
    <scope>NUCLEOTIDE SEQUENCE [LARGE SCALE GENOMIC DNA]</scope>
    <source>
        <strain evidence="2 3">FT109W</strain>
    </source>
</reference>
<protein>
    <submittedName>
        <fullName evidence="2">DUF3304 domain-containing protein</fullName>
    </submittedName>
</protein>
<evidence type="ECO:0000313" key="2">
    <source>
        <dbReference type="EMBL" id="MYN38951.1"/>
    </source>
</evidence>
<evidence type="ECO:0000256" key="1">
    <source>
        <dbReference type="SAM" id="SignalP"/>
    </source>
</evidence>
<evidence type="ECO:0000313" key="3">
    <source>
        <dbReference type="Proteomes" id="UP000466332"/>
    </source>
</evidence>
<keyword evidence="1" id="KW-0732">Signal</keyword>
<dbReference type="EMBL" id="WWCS01000003">
    <property type="protein sequence ID" value="MYN38951.1"/>
    <property type="molecule type" value="Genomic_DNA"/>
</dbReference>